<keyword evidence="3" id="KW-0808">Transferase</keyword>
<dbReference type="Gene3D" id="1.10.510.10">
    <property type="entry name" value="Transferase(Phosphotransferase) domain 1"/>
    <property type="match status" value="1"/>
</dbReference>
<dbReference type="PROSITE" id="PS50011">
    <property type="entry name" value="PROTEIN_KINASE_DOM"/>
    <property type="match status" value="1"/>
</dbReference>
<evidence type="ECO:0000256" key="2">
    <source>
        <dbReference type="ARBA" id="ARBA00022527"/>
    </source>
</evidence>
<dbReference type="InterPro" id="IPR050588">
    <property type="entry name" value="WNK_Ser-Thr_kinase"/>
</dbReference>
<reference evidence="7" key="1">
    <citation type="journal article" date="2021" name="J. Hered.">
        <title>Genome Assembly of Salicaceae Populus deltoides (Eastern Cottonwood) I-69 Based on Nanopore Sequencing and Hi-C Technologies.</title>
        <authorList>
            <person name="Bai S."/>
            <person name="Wu H."/>
            <person name="Zhang J."/>
            <person name="Pan Z."/>
            <person name="Zhao W."/>
            <person name="Li Z."/>
            <person name="Tong C."/>
        </authorList>
    </citation>
    <scope>NUCLEOTIDE SEQUENCE</scope>
    <source>
        <tissue evidence="7">Leaf</tissue>
    </source>
</reference>
<keyword evidence="3" id="KW-0418">Kinase</keyword>
<keyword evidence="8" id="KW-1185">Reference proteome</keyword>
<sequence length="408" mass="46648">MAPELYEENYNELVDVYSFGMCVLEMLTSEYPYSECTNPAQIYKKVTSGKLPAVFHRIQDLEAQRFIGKCLVTAAKRLSAKELLLDPFLASDEAELSHVPRFRKQKPFLNDREMEKLQLNDHPPRTDMTITGKLNPEDDTIFLKVQIANEDGTLRNIFFPFDILHDTPIDVAMEMVKELEIDDWEPFEIADMIDGAISALVPNWKKWDLPHIESHHTFDYQEDDGHNHPFHSSSSCSSSPASLSGLMPHLLQDDLFDDTSSQSSSHSGSYSCLNYISGDEHKFDLSSTRRDKHLITRTQNSTRFCPQENSNSNIGQALATNAYNHCKVLLESQTRASSSKSKRMMDSRRLTRNRSLVDIRSQLLHRSLVEEVHKRRLSKTVGDVEDVGFQKPTEVCKKTSQRTSSRRT</sequence>
<gene>
    <name evidence="7" type="ORF">H0E87_022923</name>
</gene>
<comment type="catalytic activity">
    <reaction evidence="4">
        <text>L-threonyl-[protein] + ATP = O-phospho-L-threonyl-[protein] + ADP + H(+)</text>
        <dbReference type="Rhea" id="RHEA:46608"/>
        <dbReference type="Rhea" id="RHEA-COMP:11060"/>
        <dbReference type="Rhea" id="RHEA-COMP:11605"/>
        <dbReference type="ChEBI" id="CHEBI:15378"/>
        <dbReference type="ChEBI" id="CHEBI:30013"/>
        <dbReference type="ChEBI" id="CHEBI:30616"/>
        <dbReference type="ChEBI" id="CHEBI:61977"/>
        <dbReference type="ChEBI" id="CHEBI:456216"/>
        <dbReference type="EC" id="2.7.11.1"/>
    </reaction>
</comment>
<dbReference type="GO" id="GO:0005524">
    <property type="term" value="F:ATP binding"/>
    <property type="evidence" value="ECO:0007669"/>
    <property type="project" value="InterPro"/>
</dbReference>
<comment type="catalytic activity">
    <reaction evidence="5">
        <text>L-seryl-[protein] + ATP = O-phospho-L-seryl-[protein] + ADP + H(+)</text>
        <dbReference type="Rhea" id="RHEA:17989"/>
        <dbReference type="Rhea" id="RHEA-COMP:9863"/>
        <dbReference type="Rhea" id="RHEA-COMP:11604"/>
        <dbReference type="ChEBI" id="CHEBI:15378"/>
        <dbReference type="ChEBI" id="CHEBI:29999"/>
        <dbReference type="ChEBI" id="CHEBI:30616"/>
        <dbReference type="ChEBI" id="CHEBI:83421"/>
        <dbReference type="ChEBI" id="CHEBI:456216"/>
        <dbReference type="EC" id="2.7.11.1"/>
    </reaction>
</comment>
<dbReference type="Pfam" id="PF07714">
    <property type="entry name" value="PK_Tyr_Ser-Thr"/>
    <property type="match status" value="1"/>
</dbReference>
<dbReference type="PANTHER" id="PTHR13902">
    <property type="entry name" value="SERINE/THREONINE-PROTEIN KINASE WNK WITH NO LYSINE -RELATED"/>
    <property type="match status" value="1"/>
</dbReference>
<proteinExistence type="predicted"/>
<protein>
    <recommendedName>
        <fullName evidence="1">non-specific serine/threonine protein kinase</fullName>
        <ecNumber evidence="1">2.7.11.1</ecNumber>
    </recommendedName>
</protein>
<organism evidence="7 8">
    <name type="scientific">Populus deltoides</name>
    <name type="common">Eastern poplar</name>
    <name type="synonym">Eastern cottonwood</name>
    <dbReference type="NCBI Taxonomy" id="3696"/>
    <lineage>
        <taxon>Eukaryota</taxon>
        <taxon>Viridiplantae</taxon>
        <taxon>Streptophyta</taxon>
        <taxon>Embryophyta</taxon>
        <taxon>Tracheophyta</taxon>
        <taxon>Spermatophyta</taxon>
        <taxon>Magnoliopsida</taxon>
        <taxon>eudicotyledons</taxon>
        <taxon>Gunneridae</taxon>
        <taxon>Pentapetalae</taxon>
        <taxon>rosids</taxon>
        <taxon>fabids</taxon>
        <taxon>Malpighiales</taxon>
        <taxon>Salicaceae</taxon>
        <taxon>Saliceae</taxon>
        <taxon>Populus</taxon>
    </lineage>
</organism>
<accession>A0A8T2XAK2</accession>
<dbReference type="InterPro" id="IPR001245">
    <property type="entry name" value="Ser-Thr/Tyr_kinase_cat_dom"/>
</dbReference>
<name>A0A8T2XAK2_POPDE</name>
<dbReference type="GO" id="GO:0004674">
    <property type="term" value="F:protein serine/threonine kinase activity"/>
    <property type="evidence" value="ECO:0007669"/>
    <property type="project" value="UniProtKB-KW"/>
</dbReference>
<evidence type="ECO:0000256" key="1">
    <source>
        <dbReference type="ARBA" id="ARBA00012513"/>
    </source>
</evidence>
<comment type="caution">
    <text evidence="7">The sequence shown here is derived from an EMBL/GenBank/DDBJ whole genome shotgun (WGS) entry which is preliminary data.</text>
</comment>
<feature type="domain" description="Protein kinase" evidence="6">
    <location>
        <begin position="1"/>
        <end position="89"/>
    </location>
</feature>
<evidence type="ECO:0000313" key="7">
    <source>
        <dbReference type="EMBL" id="KAH8490569.1"/>
    </source>
</evidence>
<dbReference type="AlphaFoldDB" id="A0A8T2XAK2"/>
<dbReference type="Proteomes" id="UP000807159">
    <property type="component" value="Chromosome 13"/>
</dbReference>
<evidence type="ECO:0000256" key="5">
    <source>
        <dbReference type="ARBA" id="ARBA00048679"/>
    </source>
</evidence>
<dbReference type="InterPro" id="IPR000719">
    <property type="entry name" value="Prot_kinase_dom"/>
</dbReference>
<evidence type="ECO:0000256" key="3">
    <source>
        <dbReference type="ARBA" id="ARBA00022777"/>
    </source>
</evidence>
<dbReference type="InterPro" id="IPR011009">
    <property type="entry name" value="Kinase-like_dom_sf"/>
</dbReference>
<evidence type="ECO:0000256" key="4">
    <source>
        <dbReference type="ARBA" id="ARBA00047899"/>
    </source>
</evidence>
<keyword evidence="2" id="KW-0723">Serine/threonine-protein kinase</keyword>
<dbReference type="SUPFAM" id="SSF56112">
    <property type="entry name" value="Protein kinase-like (PK-like)"/>
    <property type="match status" value="1"/>
</dbReference>
<dbReference type="EMBL" id="JACEGQ020000013">
    <property type="protein sequence ID" value="KAH8490569.1"/>
    <property type="molecule type" value="Genomic_DNA"/>
</dbReference>
<evidence type="ECO:0000313" key="8">
    <source>
        <dbReference type="Proteomes" id="UP000807159"/>
    </source>
</evidence>
<evidence type="ECO:0000259" key="6">
    <source>
        <dbReference type="PROSITE" id="PS50011"/>
    </source>
</evidence>
<dbReference type="EC" id="2.7.11.1" evidence="1"/>